<dbReference type="EMBL" id="JAFBBZ010000001">
    <property type="protein sequence ID" value="MBM7508828.1"/>
    <property type="molecule type" value="Genomic_DNA"/>
</dbReference>
<evidence type="ECO:0000313" key="3">
    <source>
        <dbReference type="Proteomes" id="UP000732378"/>
    </source>
</evidence>
<name>A0ABS2MC99_9ACTN</name>
<gene>
    <name evidence="2" type="ORF">JOE61_002642</name>
</gene>
<reference evidence="2 3" key="1">
    <citation type="submission" date="2021-01" db="EMBL/GenBank/DDBJ databases">
        <title>Sequencing the genomes of 1000 actinobacteria strains.</title>
        <authorList>
            <person name="Klenk H.-P."/>
        </authorList>
    </citation>
    <scope>NUCLEOTIDE SEQUENCE [LARGE SCALE GENOMIC DNA]</scope>
    <source>
        <strain evidence="2 3">DSM 18239</strain>
    </source>
</reference>
<keyword evidence="2" id="KW-0808">Transferase</keyword>
<accession>A0ABS2MC99</accession>
<evidence type="ECO:0000313" key="2">
    <source>
        <dbReference type="EMBL" id="MBM7508828.1"/>
    </source>
</evidence>
<dbReference type="SUPFAM" id="SSF46785">
    <property type="entry name" value="Winged helix' DNA-binding domain"/>
    <property type="match status" value="1"/>
</dbReference>
<dbReference type="Proteomes" id="UP000732378">
    <property type="component" value="Unassembled WGS sequence"/>
</dbReference>
<comment type="caution">
    <text evidence="2">The sequence shown here is derived from an EMBL/GenBank/DDBJ whole genome shotgun (WGS) entry which is preliminary data.</text>
</comment>
<sequence length="389" mass="39433">MLETSPGTSAGDLLTLVRTGRAGTRSDLVRLTGLSRGAVTSRLGALVAAGLLVEGGEVASTGGRPAGALALDPDAAVVLAIAVGRSRSQVGVFDLAGREISSDTRDHEPGVGAAELMPDVVSRLGGLLEDVTPPVVGVGMSLPGSVDPARRTSVDAPVLKGWDGVDLAAYVAGLTDAPLHLDNDTAALTRSEMFGRVPASPTMLVVKASTGLGLGVVADGRIVGERRGAAGELGHTRVDAAGDLLCRCGATGCLETIAGGWAMVTRLQEAGVQARHVRDLVGLALDGEPLARGLLRESGRHLGEVLTVAVNLLHPGAVVVGGDMGAAFDLYTAGVRETLYSRAHPAAVRDLRFLPATHGEAAGLLGCAALAIDAALAPPAVDALLRTRR</sequence>
<dbReference type="InterPro" id="IPR036390">
    <property type="entry name" value="WH_DNA-bd_sf"/>
</dbReference>
<organism evidence="2 3">
    <name type="scientific">Nocardioides salarius</name>
    <dbReference type="NCBI Taxonomy" id="374513"/>
    <lineage>
        <taxon>Bacteria</taxon>
        <taxon>Bacillati</taxon>
        <taxon>Actinomycetota</taxon>
        <taxon>Actinomycetes</taxon>
        <taxon>Propionibacteriales</taxon>
        <taxon>Nocardioidaceae</taxon>
        <taxon>Nocardioides</taxon>
    </lineage>
</organism>
<protein>
    <submittedName>
        <fullName evidence="2">NBD/HSP70 family sugar kinase</fullName>
    </submittedName>
</protein>
<dbReference type="GO" id="GO:0016301">
    <property type="term" value="F:kinase activity"/>
    <property type="evidence" value="ECO:0007669"/>
    <property type="project" value="UniProtKB-KW"/>
</dbReference>
<dbReference type="InterPro" id="IPR043129">
    <property type="entry name" value="ATPase_NBD"/>
</dbReference>
<dbReference type="SUPFAM" id="SSF53067">
    <property type="entry name" value="Actin-like ATPase domain"/>
    <property type="match status" value="1"/>
</dbReference>
<keyword evidence="3" id="KW-1185">Reference proteome</keyword>
<dbReference type="Pfam" id="PF00480">
    <property type="entry name" value="ROK"/>
    <property type="match status" value="1"/>
</dbReference>
<dbReference type="RefSeq" id="WP_193670960.1">
    <property type="nucleotide sequence ID" value="NZ_JACDTV010000022.1"/>
</dbReference>
<dbReference type="InterPro" id="IPR000600">
    <property type="entry name" value="ROK"/>
</dbReference>
<keyword evidence="2" id="KW-0418">Kinase</keyword>
<comment type="similarity">
    <text evidence="1">Belongs to the ROK (NagC/XylR) family.</text>
</comment>
<dbReference type="Gene3D" id="1.10.10.10">
    <property type="entry name" value="Winged helix-like DNA-binding domain superfamily/Winged helix DNA-binding domain"/>
    <property type="match status" value="1"/>
</dbReference>
<dbReference type="PANTHER" id="PTHR18964">
    <property type="entry name" value="ROK (REPRESSOR, ORF, KINASE) FAMILY"/>
    <property type="match status" value="1"/>
</dbReference>
<proteinExistence type="inferred from homology"/>
<dbReference type="PANTHER" id="PTHR18964:SF173">
    <property type="entry name" value="GLUCOKINASE"/>
    <property type="match status" value="1"/>
</dbReference>
<dbReference type="InterPro" id="IPR036388">
    <property type="entry name" value="WH-like_DNA-bd_sf"/>
</dbReference>
<dbReference type="Gene3D" id="3.30.420.40">
    <property type="match status" value="2"/>
</dbReference>
<evidence type="ECO:0000256" key="1">
    <source>
        <dbReference type="ARBA" id="ARBA00006479"/>
    </source>
</evidence>